<dbReference type="SMART" id="SM00387">
    <property type="entry name" value="HATPase_c"/>
    <property type="match status" value="1"/>
</dbReference>
<dbReference type="SUPFAM" id="SSF52738">
    <property type="entry name" value="Methylesterase CheB, C-terminal domain"/>
    <property type="match status" value="1"/>
</dbReference>
<protein>
    <recommendedName>
        <fullName evidence="8">Protein-glutamate O-methyltransferase</fullName>
    </recommendedName>
</protein>
<dbReference type="InterPro" id="IPR029063">
    <property type="entry name" value="SAM-dependent_MTases_sf"/>
</dbReference>
<dbReference type="Gene3D" id="3.30.450.20">
    <property type="entry name" value="PAS domain"/>
    <property type="match status" value="1"/>
</dbReference>
<evidence type="ECO:0008006" key="8">
    <source>
        <dbReference type="Google" id="ProtNLM"/>
    </source>
</evidence>
<feature type="coiled-coil region" evidence="2">
    <location>
        <begin position="1120"/>
        <end position="1147"/>
    </location>
</feature>
<dbReference type="PRINTS" id="PR00996">
    <property type="entry name" value="CHERMTFRASE"/>
</dbReference>
<dbReference type="SUPFAM" id="SSF55785">
    <property type="entry name" value="PYP-like sensor domain (PAS domain)"/>
    <property type="match status" value="1"/>
</dbReference>
<organism evidence="6 7">
    <name type="scientific">Flammeovirga pacifica</name>
    <dbReference type="NCBI Taxonomy" id="915059"/>
    <lineage>
        <taxon>Bacteria</taxon>
        <taxon>Pseudomonadati</taxon>
        <taxon>Bacteroidota</taxon>
        <taxon>Cytophagia</taxon>
        <taxon>Cytophagales</taxon>
        <taxon>Flammeovirgaceae</taxon>
        <taxon>Flammeovirga</taxon>
    </lineage>
</organism>
<dbReference type="InterPro" id="IPR003594">
    <property type="entry name" value="HATPase_dom"/>
</dbReference>
<dbReference type="RefSeq" id="WP_044218517.1">
    <property type="nucleotide sequence ID" value="NZ_JRYR02000001.1"/>
</dbReference>
<evidence type="ECO:0000259" key="3">
    <source>
        <dbReference type="PROSITE" id="PS50109"/>
    </source>
</evidence>
<dbReference type="Proteomes" id="UP000179797">
    <property type="component" value="Unassembled WGS sequence"/>
</dbReference>
<accession>A0A1S1YYQ7</accession>
<dbReference type="InterPro" id="IPR050903">
    <property type="entry name" value="Bact_Chemotaxis_MeTrfase"/>
</dbReference>
<dbReference type="InterPro" id="IPR035909">
    <property type="entry name" value="CheB_C"/>
</dbReference>
<dbReference type="SUPFAM" id="SSF53335">
    <property type="entry name" value="S-adenosyl-L-methionine-dependent methyltransferases"/>
    <property type="match status" value="1"/>
</dbReference>
<dbReference type="GO" id="GO:0000155">
    <property type="term" value="F:phosphorelay sensor kinase activity"/>
    <property type="evidence" value="ECO:0007669"/>
    <property type="project" value="InterPro"/>
</dbReference>
<dbReference type="GO" id="GO:0008757">
    <property type="term" value="F:S-adenosylmethionine-dependent methyltransferase activity"/>
    <property type="evidence" value="ECO:0007669"/>
    <property type="project" value="InterPro"/>
</dbReference>
<dbReference type="GO" id="GO:0005737">
    <property type="term" value="C:cytoplasm"/>
    <property type="evidence" value="ECO:0007669"/>
    <property type="project" value="InterPro"/>
</dbReference>
<dbReference type="SMART" id="SM00138">
    <property type="entry name" value="MeTrc"/>
    <property type="match status" value="1"/>
</dbReference>
<name>A0A1S1YYQ7_FLAPC</name>
<dbReference type="InterPro" id="IPR000014">
    <property type="entry name" value="PAS"/>
</dbReference>
<dbReference type="PROSITE" id="PS50123">
    <property type="entry name" value="CHER"/>
    <property type="match status" value="1"/>
</dbReference>
<dbReference type="Pfam" id="PF03705">
    <property type="entry name" value="CheR_N"/>
    <property type="match status" value="1"/>
</dbReference>
<evidence type="ECO:0000256" key="2">
    <source>
        <dbReference type="SAM" id="Coils"/>
    </source>
</evidence>
<dbReference type="PANTHER" id="PTHR24422">
    <property type="entry name" value="CHEMOTAXIS PROTEIN METHYLTRANSFERASE"/>
    <property type="match status" value="1"/>
</dbReference>
<dbReference type="PROSITE" id="PS50109">
    <property type="entry name" value="HIS_KIN"/>
    <property type="match status" value="1"/>
</dbReference>
<dbReference type="InterPro" id="IPR000673">
    <property type="entry name" value="Sig_transdc_resp-reg_Me-estase"/>
</dbReference>
<feature type="domain" description="CheB-type methylesterase" evidence="4">
    <location>
        <begin position="1"/>
        <end position="183"/>
    </location>
</feature>
<dbReference type="InterPro" id="IPR035965">
    <property type="entry name" value="PAS-like_dom_sf"/>
</dbReference>
<dbReference type="InterPro" id="IPR036890">
    <property type="entry name" value="HATPase_C_sf"/>
</dbReference>
<reference evidence="6 7" key="1">
    <citation type="journal article" date="2012" name="Int. J. Syst. Evol. Microbiol.">
        <title>Flammeovirga pacifica sp. nov., isolated from deep-sea sediment.</title>
        <authorList>
            <person name="Xu H."/>
            <person name="Fu Y."/>
            <person name="Yang N."/>
            <person name="Ding Z."/>
            <person name="Lai Q."/>
            <person name="Zeng R."/>
        </authorList>
    </citation>
    <scope>NUCLEOTIDE SEQUENCE [LARGE SCALE GENOMIC DNA]</scope>
    <source>
        <strain evidence="7">DSM 24597 / LMG 26175 / WPAGA1</strain>
    </source>
</reference>
<dbReference type="STRING" id="915059.NH26_07175"/>
<dbReference type="Gene3D" id="3.30.565.10">
    <property type="entry name" value="Histidine kinase-like ATPase, C-terminal domain"/>
    <property type="match status" value="1"/>
</dbReference>
<evidence type="ECO:0000259" key="5">
    <source>
        <dbReference type="PROSITE" id="PS50123"/>
    </source>
</evidence>
<keyword evidence="1" id="KW-0378">Hydrolase</keyword>
<feature type="domain" description="Histidine kinase" evidence="3">
    <location>
        <begin position="1088"/>
        <end position="1301"/>
    </location>
</feature>
<dbReference type="GO" id="GO:0008984">
    <property type="term" value="F:protein-glutamate methylesterase activity"/>
    <property type="evidence" value="ECO:0007669"/>
    <property type="project" value="InterPro"/>
</dbReference>
<dbReference type="InterPro" id="IPR036097">
    <property type="entry name" value="HisK_dim/P_sf"/>
</dbReference>
<dbReference type="EMBL" id="JRYR02000001">
    <property type="protein sequence ID" value="OHX66146.1"/>
    <property type="molecule type" value="Genomic_DNA"/>
</dbReference>
<evidence type="ECO:0000256" key="1">
    <source>
        <dbReference type="PROSITE-ProRule" id="PRU00050"/>
    </source>
</evidence>
<dbReference type="CDD" id="cd00130">
    <property type="entry name" value="PAS"/>
    <property type="match status" value="1"/>
</dbReference>
<dbReference type="SUPFAM" id="SSF47384">
    <property type="entry name" value="Homodimeric domain of signal transducing histidine kinase"/>
    <property type="match status" value="1"/>
</dbReference>
<dbReference type="InterPro" id="IPR022642">
    <property type="entry name" value="CheR_C"/>
</dbReference>
<dbReference type="CDD" id="cd16434">
    <property type="entry name" value="CheB-CheR_fusion"/>
    <property type="match status" value="1"/>
</dbReference>
<feature type="domain" description="CheR-type methyltransferase" evidence="5">
    <location>
        <begin position="202"/>
        <end position="437"/>
    </location>
</feature>
<evidence type="ECO:0000313" key="7">
    <source>
        <dbReference type="Proteomes" id="UP000179797"/>
    </source>
</evidence>
<dbReference type="Pfam" id="PF02518">
    <property type="entry name" value="HATPase_c"/>
    <property type="match status" value="1"/>
</dbReference>
<evidence type="ECO:0000259" key="4">
    <source>
        <dbReference type="PROSITE" id="PS50122"/>
    </source>
</evidence>
<comment type="caution">
    <text evidence="6">The sequence shown here is derived from an EMBL/GenBank/DDBJ whole genome shotgun (WGS) entry which is preliminary data.</text>
</comment>
<keyword evidence="1" id="KW-0145">Chemotaxis</keyword>
<proteinExistence type="predicted"/>
<dbReference type="Gene3D" id="3.40.50.180">
    <property type="entry name" value="Methylesterase CheB, C-terminal domain"/>
    <property type="match status" value="1"/>
</dbReference>
<dbReference type="SUPFAM" id="SSF47757">
    <property type="entry name" value="Chemotaxis receptor methyltransferase CheR, N-terminal domain"/>
    <property type="match status" value="1"/>
</dbReference>
<evidence type="ECO:0000313" key="6">
    <source>
        <dbReference type="EMBL" id="OHX66146.1"/>
    </source>
</evidence>
<feature type="active site" evidence="1">
    <location>
        <position position="12"/>
    </location>
</feature>
<dbReference type="Pfam" id="PF13596">
    <property type="entry name" value="PAS_10"/>
    <property type="match status" value="1"/>
</dbReference>
<gene>
    <name evidence="6" type="ORF">NH26_07175</name>
</gene>
<dbReference type="PROSITE" id="PS50122">
    <property type="entry name" value="CHEB"/>
    <property type="match status" value="1"/>
</dbReference>
<dbReference type="OrthoDB" id="9816309at2"/>
<dbReference type="InterPro" id="IPR005467">
    <property type="entry name" value="His_kinase_dom"/>
</dbReference>
<dbReference type="Gene3D" id="1.10.287.130">
    <property type="match status" value="1"/>
</dbReference>
<dbReference type="Gene3D" id="3.40.50.150">
    <property type="entry name" value="Vaccinia Virus protein VP39"/>
    <property type="match status" value="1"/>
</dbReference>
<dbReference type="Pfam" id="PF01339">
    <property type="entry name" value="CheB_methylest"/>
    <property type="match status" value="1"/>
</dbReference>
<dbReference type="InterPro" id="IPR022641">
    <property type="entry name" value="CheR_N"/>
</dbReference>
<dbReference type="GO" id="GO:0000156">
    <property type="term" value="F:phosphorelay response regulator activity"/>
    <property type="evidence" value="ECO:0007669"/>
    <property type="project" value="InterPro"/>
</dbReference>
<feature type="active site" evidence="1">
    <location>
        <position position="39"/>
    </location>
</feature>
<dbReference type="GO" id="GO:0006935">
    <property type="term" value="P:chemotaxis"/>
    <property type="evidence" value="ECO:0007669"/>
    <property type="project" value="UniProtKB-UniRule"/>
</dbReference>
<keyword evidence="2" id="KW-0175">Coiled coil</keyword>
<sequence>MDPKFIVAIGASAGGLEALNHLFDKIKDKTDMCFIIVQHLSMEHKSLMPELLQKVTKIPIIEVNKNHVLKRNHIYLINNHTTLSIEKNMIIVKEKLAGKNKLSYPINILFKSLAETYKEKAIGIILSGTGSDGTEGLRHISNNKGISIVQHPDSAKFNGMPFSAIQTNEIDFVSNIEDLPQILEFISTEGLNSNNVNGFKVLDNIINLVSAKTEINFHFYKTQTLYRRILKMMELQNFNSIEKYFYHLNNHSGEIHQLANSFLIGVTSFFRDNDEWQFVKSTIVPDIIKEKDIIRIWSLGCSTGQEAYTIAILVLEELEKQNISKEIKIFATDLNEKAVQYASEGTYLSKEIETLPTHYLDKYFIKNGDNYTVKENIRSIITFVKHDILETPPFLNIDLITCRNLLIYLKKEYQFKILNTIKFSLNKGGYLFLGPSEKNFSDKFLKELDIKKKFFKLSEDFKAIDMDHKHRFDNQKIIFNRKPINKPSNNIYQHDDLEKKLIQFFCEPLIVFDLDENITYSTRETGKFLNFPQKELVLKEVFEFEVYIDIIRELKKVKKDGNSRKLKNISFEHVTADLRSDLIIRKFLTNKADELYIIEFKPDNQVKKDEILEQDNTIQNLKDEIKSLHLELKNARKKLESINENYQINNEELMSSNEELQSSNEELQSVNEELYTVNQEYKEKLTEISVLNNDFFNLFRSAGIASLYLDNDMKIRRIAPNASDFFGIENEDLGRSILQFNTFFEIDVSLYQSIDNSVKANKIQEQEISDKDGKKYLLRVSPCRDKNNNPDGIILSFIPISDFNPTKRLISKNNKLDEALRKQTIVLEGLGYSTWHWESKSKKLIVEHQEFDVSTLANFPDFFLEYYKSSIINKYKTTLNDKLEDCLKYGKEFNLTIPLLDRTIEFKCYPSHDGHTIIGLYGTCKDITEQFKQNLNLTRLSQTYLELMDLGHFGTISIPNIKKEEIAFNDTLINWLKVDSSKFDCTIENLFQLVHQDDKHLLFDLLKANKKTFDIIIRVSNLKNENLFLRLAGRIKKVNNINSLLCIVLDITDNKALEFQWNETVNLAEKTAQTLAVQNEQLESYTYIASHNIRSPLSNLLALMELYHNEEESIEKEKYITLFEKALAQLEKTVNNLTDAIKVQQKTSLERTEINIKDELMKVLDILSGNMKKHGVLISLDIERGLNFKYPEEYLKSIFLNLLSNAIKYRSEERLPKILVEAYLDKNSIIITIEDNGIGIDLKKFGQRIFGMNQTFHKNEDARGLGLFLTKTQIEATGGTINVDSKIDQGTKFTIQIPKEK</sequence>
<dbReference type="SUPFAM" id="SSF55874">
    <property type="entry name" value="ATPase domain of HSP90 chaperone/DNA topoisomerase II/histidine kinase"/>
    <property type="match status" value="1"/>
</dbReference>
<dbReference type="Pfam" id="PF01739">
    <property type="entry name" value="CheR"/>
    <property type="match status" value="1"/>
</dbReference>
<keyword evidence="7" id="KW-1185">Reference proteome</keyword>
<feature type="active site" evidence="1">
    <location>
        <position position="132"/>
    </location>
</feature>
<feature type="coiled-coil region" evidence="2">
    <location>
        <begin position="604"/>
        <end position="684"/>
    </location>
</feature>
<dbReference type="PANTHER" id="PTHR24422:SF10">
    <property type="entry name" value="CHEMOTAXIS PROTEIN METHYLTRANSFERASE 2"/>
    <property type="match status" value="1"/>
</dbReference>
<dbReference type="InterPro" id="IPR000780">
    <property type="entry name" value="CheR_MeTrfase"/>
</dbReference>
<dbReference type="CDD" id="cd02440">
    <property type="entry name" value="AdoMet_MTases"/>
    <property type="match status" value="1"/>
</dbReference>